<accession>A0A316FGP0</accession>
<feature type="transmembrane region" description="Helical" evidence="2">
    <location>
        <begin position="193"/>
        <end position="213"/>
    </location>
</feature>
<protein>
    <submittedName>
        <fullName evidence="4">Phosphate ABC transporter substrate-binding protein (PhoT family)</fullName>
    </submittedName>
</protein>
<proteinExistence type="predicted"/>
<dbReference type="PANTHER" id="PTHR30570">
    <property type="entry name" value="PERIPLASMIC PHOSPHATE BINDING COMPONENT OF PHOSPHATE ABC TRANSPORTER"/>
    <property type="match status" value="1"/>
</dbReference>
<dbReference type="EMBL" id="QGGR01000008">
    <property type="protein sequence ID" value="PWK46930.1"/>
    <property type="molecule type" value="Genomic_DNA"/>
</dbReference>
<sequence>MVVSVLVDWLSAQQGVSSLVAALVLALGLTAFNQFQARRKRVLSFRVRFNSPLGFSPVYARLVARVMDQENTHIADPALVVARVKNVGRTAISRHDYKTLELEFPQRRTIAAGFTEEKPEALGKEFKDFQWQLGHSTLELPRVDLNPNEEYKVVVLLSNEGAGPNPPAKAIGRLSEGGLVTAADTPRTRRTTIAGAAVSTLLAGALVTTLLFATSEQKAGATASAPVCASGELTVEGSSAFAGIAAHLAGQYMTYCDDARITVVAAGSFEGLDHLQNAAPEQRPRRLALADGKFIGFTDLVPSRGLAVVPYSVVVNNAVAVTDVSVDTLRRVFRGEVANWQDVDAAADSAPIRVVARDDRSGSRRALETYVLEGRQAGATSDSCDVLREGVARSQPMICEQTTTSDVLVKVRSRAGAVGYVDTPNALRTPGVKQVRLDGQAATIDDIRAGYPFWTVEYLYSWGDLDKTDPLTRSFADYLVGAEARSMIAAQQYAPCVRADGTPEPLCTTPRE</sequence>
<name>A0A316FGP0_9ACTN</name>
<keyword evidence="2" id="KW-1133">Transmembrane helix</keyword>
<dbReference type="Pfam" id="PF12849">
    <property type="entry name" value="PBP_like_2"/>
    <property type="match status" value="1"/>
</dbReference>
<organism evidence="4 5">
    <name type="scientific">Actinoplanes xinjiangensis</name>
    <dbReference type="NCBI Taxonomy" id="512350"/>
    <lineage>
        <taxon>Bacteria</taxon>
        <taxon>Bacillati</taxon>
        <taxon>Actinomycetota</taxon>
        <taxon>Actinomycetes</taxon>
        <taxon>Micromonosporales</taxon>
        <taxon>Micromonosporaceae</taxon>
        <taxon>Actinoplanes</taxon>
    </lineage>
</organism>
<dbReference type="InterPro" id="IPR050811">
    <property type="entry name" value="Phosphate_ABC_transporter"/>
</dbReference>
<dbReference type="InterPro" id="IPR024370">
    <property type="entry name" value="PBP_domain"/>
</dbReference>
<gene>
    <name evidence="4" type="ORF">BC793_10844</name>
</gene>
<dbReference type="RefSeq" id="WP_158319310.1">
    <property type="nucleotide sequence ID" value="NZ_BONA01000049.1"/>
</dbReference>
<evidence type="ECO:0000313" key="4">
    <source>
        <dbReference type="EMBL" id="PWK46930.1"/>
    </source>
</evidence>
<evidence type="ECO:0000259" key="3">
    <source>
        <dbReference type="Pfam" id="PF12849"/>
    </source>
</evidence>
<feature type="transmembrane region" description="Helical" evidence="2">
    <location>
        <begin position="12"/>
        <end position="32"/>
    </location>
</feature>
<dbReference type="PANTHER" id="PTHR30570:SF1">
    <property type="entry name" value="PHOSPHATE-BINDING PROTEIN PSTS"/>
    <property type="match status" value="1"/>
</dbReference>
<reference evidence="4 5" key="1">
    <citation type="submission" date="2018-05" db="EMBL/GenBank/DDBJ databases">
        <title>Genomic Encyclopedia of Archaeal and Bacterial Type Strains, Phase II (KMG-II): from individual species to whole genera.</title>
        <authorList>
            <person name="Goeker M."/>
        </authorList>
    </citation>
    <scope>NUCLEOTIDE SEQUENCE [LARGE SCALE GENOMIC DNA]</scope>
    <source>
        <strain evidence="4 5">DSM 45184</strain>
    </source>
</reference>
<dbReference type="SUPFAM" id="SSF53850">
    <property type="entry name" value="Periplasmic binding protein-like II"/>
    <property type="match status" value="1"/>
</dbReference>
<dbReference type="AlphaFoldDB" id="A0A316FGP0"/>
<feature type="domain" description="PBP" evidence="3">
    <location>
        <begin position="227"/>
        <end position="483"/>
    </location>
</feature>
<keyword evidence="2" id="KW-0812">Transmembrane</keyword>
<dbReference type="Proteomes" id="UP000245697">
    <property type="component" value="Unassembled WGS sequence"/>
</dbReference>
<evidence type="ECO:0000256" key="1">
    <source>
        <dbReference type="ARBA" id="ARBA00022729"/>
    </source>
</evidence>
<keyword evidence="1" id="KW-0732">Signal</keyword>
<evidence type="ECO:0000256" key="2">
    <source>
        <dbReference type="SAM" id="Phobius"/>
    </source>
</evidence>
<comment type="caution">
    <text evidence="4">The sequence shown here is derived from an EMBL/GenBank/DDBJ whole genome shotgun (WGS) entry which is preliminary data.</text>
</comment>
<evidence type="ECO:0000313" key="5">
    <source>
        <dbReference type="Proteomes" id="UP000245697"/>
    </source>
</evidence>
<keyword evidence="5" id="KW-1185">Reference proteome</keyword>
<dbReference type="OrthoDB" id="9790048at2"/>
<dbReference type="Gene3D" id="3.40.190.10">
    <property type="entry name" value="Periplasmic binding protein-like II"/>
    <property type="match status" value="2"/>
</dbReference>
<keyword evidence="2" id="KW-0472">Membrane</keyword>